<gene>
    <name evidence="2" type="primary">sufD</name>
    <name evidence="2" type="ORF">ASNER_110</name>
</gene>
<accession>L7VK69</accession>
<evidence type="ECO:0000313" key="3">
    <source>
        <dbReference type="Proteomes" id="UP000011174"/>
    </source>
</evidence>
<proteinExistence type="predicted"/>
<dbReference type="SUPFAM" id="SSF101960">
    <property type="entry name" value="Stabilizer of iron transporter SufD"/>
    <property type="match status" value="1"/>
</dbReference>
<dbReference type="PANTHER" id="PTHR43575:SF1">
    <property type="entry name" value="PROTEIN ABCI7, CHLOROPLASTIC"/>
    <property type="match status" value="1"/>
</dbReference>
<reference evidence="2 3" key="1">
    <citation type="journal article" date="2013" name="Environ. Microbiol.">
        <title>The nutrient supplying capabilities of Uzinura, an endosymbiont of armoured scale insects.</title>
        <authorList>
            <person name="Sabree Z.L."/>
            <person name="Huang C.Y."/>
            <person name="Okusu A."/>
            <person name="Moran N.A."/>
            <person name="Normark B.B."/>
        </authorList>
    </citation>
    <scope>NUCLEOTIDE SEQUENCE [LARGE SCALE GENOMIC DNA]</scope>
    <source>
        <strain evidence="2 3">ASNER</strain>
    </source>
</reference>
<dbReference type="AlphaFoldDB" id="L7VK69"/>
<dbReference type="STRING" id="1133592.ASNER_110"/>
<sequence>MEFKKSIVYFYTVKKQLHIPIYRYMYNLRSKTINLFETKKQEVKNHKYANDLNYTLFTTSIVRIRKLHFLLEDFDSFRFVFIDGIYHYNRSLYKIVDLYYERFFSKEVAYLYFTEGAFVEKPIEILYISTGACTKSILFNTRNFIFLGKGSCVKIIESHKNLSLGKEKFSSVTEVYMNADSYLDFCKIKDDRPTTYFFDHTSIIQDNRSYCNINTFSFCGVSIMNFLSIYQLGKEIHSHINGLSILQEHIIHNTLIEHILPNGKSRDIYKGIFDKRANTNFNGKIIVLNEAKKTNAIQKSTNILLSNEAKVKANPQLEIFAEDVKCSHGCIVGQLNTQEIFYLRSRGIPKSEAISKKLFAFSKEVLEWLSFKKLKNLIKKEINKNVIPSRNS</sequence>
<dbReference type="PANTHER" id="PTHR43575">
    <property type="entry name" value="PROTEIN ABCI7, CHLOROPLASTIC"/>
    <property type="match status" value="1"/>
</dbReference>
<dbReference type="Pfam" id="PF01458">
    <property type="entry name" value="SUFBD_core"/>
    <property type="match status" value="1"/>
</dbReference>
<organism evidence="2 3">
    <name type="scientific">Candidatus Uzinura diaspidicola str. ASNER</name>
    <dbReference type="NCBI Taxonomy" id="1133592"/>
    <lineage>
        <taxon>Bacteria</taxon>
        <taxon>Pseudomonadati</taxon>
        <taxon>Bacteroidota</taxon>
        <taxon>Flavobacteriia</taxon>
        <taxon>Flavobacteriales</taxon>
        <taxon>Candidatus Uzinura</taxon>
    </lineage>
</organism>
<dbReference type="InterPro" id="IPR037284">
    <property type="entry name" value="SUF_FeS_clus_asmbl_SufBD_sf"/>
</dbReference>
<dbReference type="PATRIC" id="fig|1133592.3.peg.96"/>
<keyword evidence="3" id="KW-1185">Reference proteome</keyword>
<dbReference type="KEGG" id="udi:ASNER_110"/>
<evidence type="ECO:0000313" key="2">
    <source>
        <dbReference type="EMBL" id="AGC66876.1"/>
    </source>
</evidence>
<name>L7VK69_9FLAO</name>
<dbReference type="InterPro" id="IPR055346">
    <property type="entry name" value="Fe-S_cluster_assembly_SufBD"/>
</dbReference>
<dbReference type="Proteomes" id="UP000011174">
    <property type="component" value="Chromosome"/>
</dbReference>
<protein>
    <submittedName>
        <fullName evidence="2">FeS assembly protein SufD</fullName>
    </submittedName>
</protein>
<dbReference type="InterPro" id="IPR000825">
    <property type="entry name" value="SUF_FeS_clus_asmbl_SufBD_core"/>
</dbReference>
<dbReference type="EMBL" id="CP003263">
    <property type="protein sequence ID" value="AGC66876.1"/>
    <property type="molecule type" value="Genomic_DNA"/>
</dbReference>
<evidence type="ECO:0000259" key="1">
    <source>
        <dbReference type="Pfam" id="PF01458"/>
    </source>
</evidence>
<dbReference type="GO" id="GO:0016226">
    <property type="term" value="P:iron-sulfur cluster assembly"/>
    <property type="evidence" value="ECO:0007669"/>
    <property type="project" value="InterPro"/>
</dbReference>
<feature type="domain" description="SUF system FeS cluster assembly SufBD core" evidence="1">
    <location>
        <begin position="138"/>
        <end position="354"/>
    </location>
</feature>
<dbReference type="HOGENOM" id="CLU_026231_5_2_10"/>
<dbReference type="OrthoDB" id="9768262at2"/>